<protein>
    <recommendedName>
        <fullName evidence="3">LysR substrate-binding domain-containing protein</fullName>
    </recommendedName>
</protein>
<gene>
    <name evidence="1" type="ORF">DEM25_017335</name>
</gene>
<comment type="caution">
    <text evidence="1">The sequence shown here is derived from an EMBL/GenBank/DDBJ whole genome shotgun (WGS) entry which is preliminary data.</text>
</comment>
<reference evidence="1 2" key="1">
    <citation type="journal article" date="2018" name="Int. J. Syst. Bacteriol.">
        <title>Oceaniradius stylonemae gen. nov., sp. nov., isolated from a red alga, Stylonema cornu-cervi.</title>
        <authorList>
            <person name="Jeong S."/>
        </authorList>
    </citation>
    <scope>NUCLEOTIDE SEQUENCE [LARGE SCALE GENOMIC DNA]</scope>
    <source>
        <strain evidence="1 2">StC1</strain>
    </source>
</reference>
<dbReference type="Gene3D" id="3.40.190.10">
    <property type="entry name" value="Periplasmic binding protein-like II"/>
    <property type="match status" value="1"/>
</dbReference>
<dbReference type="Proteomes" id="UP000246132">
    <property type="component" value="Unassembled WGS sequence"/>
</dbReference>
<proteinExistence type="predicted"/>
<dbReference type="AlphaFoldDB" id="A0A3A8A5R1"/>
<evidence type="ECO:0000313" key="1">
    <source>
        <dbReference type="EMBL" id="RKF05535.1"/>
    </source>
</evidence>
<accession>A0A3A8A5R1</accession>
<organism evidence="1 2">
    <name type="scientific">Oceaniradius stylonematis</name>
    <dbReference type="NCBI Taxonomy" id="2184161"/>
    <lineage>
        <taxon>Bacteria</taxon>
        <taxon>Pseudomonadati</taxon>
        <taxon>Pseudomonadota</taxon>
        <taxon>Alphaproteobacteria</taxon>
        <taxon>Hyphomicrobiales</taxon>
        <taxon>Ahrensiaceae</taxon>
        <taxon>Oceaniradius</taxon>
    </lineage>
</organism>
<name>A0A3A8A5R1_9HYPH</name>
<sequence length="108" mass="11638">MRRRSVKTGTTAFWRDWFEALDVHPAGPIEGNGHECMSLVLQAALSGHGVARAPSRVQRDLIDDGRLRTGFGAPRAPTGIVAFGSTPCLCGGRPCGNLRTGCRKRHGR</sequence>
<keyword evidence="2" id="KW-1185">Reference proteome</keyword>
<evidence type="ECO:0000313" key="2">
    <source>
        <dbReference type="Proteomes" id="UP000246132"/>
    </source>
</evidence>
<dbReference type="EMBL" id="QFWV02000009">
    <property type="protein sequence ID" value="RKF05535.1"/>
    <property type="molecule type" value="Genomic_DNA"/>
</dbReference>
<dbReference type="SUPFAM" id="SSF53850">
    <property type="entry name" value="Periplasmic binding protein-like II"/>
    <property type="match status" value="1"/>
</dbReference>
<evidence type="ECO:0008006" key="3">
    <source>
        <dbReference type="Google" id="ProtNLM"/>
    </source>
</evidence>